<dbReference type="Proteomes" id="UP000799779">
    <property type="component" value="Unassembled WGS sequence"/>
</dbReference>
<dbReference type="EMBL" id="ML977558">
    <property type="protein sequence ID" value="KAF2006893.1"/>
    <property type="molecule type" value="Genomic_DNA"/>
</dbReference>
<evidence type="ECO:0000313" key="2">
    <source>
        <dbReference type="Proteomes" id="UP000799779"/>
    </source>
</evidence>
<keyword evidence="2" id="KW-1185">Reference proteome</keyword>
<accession>A0A6A5WYI2</accession>
<protein>
    <submittedName>
        <fullName evidence="1">Uncharacterized protein</fullName>
    </submittedName>
</protein>
<sequence length="280" mass="31034">MMPNCHNTHRPIQPHTPSAVVVSARPNPRIHTQIRRRIGTLLAAQLVDHEIEASTPLPNHGLPHPDSSSELGTDSVHTLNGIGLQHRAHLPTHYADPASSLIQNNSIGICAGPQHRPTEEQNFASTKEDIVAQHPLSFAQRARRIKNRNAVVIDAELYHAELPQDLLLPAADFTELEGIASADSAPECSTLSADSGQSSPVEEPTLIIIKLRDPLAEAYDQFSIITEEESDWAQYEIYSDVSSDENDGVLSRGRKLEKAIKVVKKGWERVRERSCSWLRR</sequence>
<proteinExistence type="predicted"/>
<dbReference type="AlphaFoldDB" id="A0A6A5WYI2"/>
<name>A0A6A5WYI2_9PLEO</name>
<evidence type="ECO:0000313" key="1">
    <source>
        <dbReference type="EMBL" id="KAF2006893.1"/>
    </source>
</evidence>
<reference evidence="1" key="1">
    <citation type="journal article" date="2020" name="Stud. Mycol.">
        <title>101 Dothideomycetes genomes: a test case for predicting lifestyles and emergence of pathogens.</title>
        <authorList>
            <person name="Haridas S."/>
            <person name="Albert R."/>
            <person name="Binder M."/>
            <person name="Bloem J."/>
            <person name="Labutti K."/>
            <person name="Salamov A."/>
            <person name="Andreopoulos B."/>
            <person name="Baker S."/>
            <person name="Barry K."/>
            <person name="Bills G."/>
            <person name="Bluhm B."/>
            <person name="Cannon C."/>
            <person name="Castanera R."/>
            <person name="Culley D."/>
            <person name="Daum C."/>
            <person name="Ezra D."/>
            <person name="Gonzalez J."/>
            <person name="Henrissat B."/>
            <person name="Kuo A."/>
            <person name="Liang C."/>
            <person name="Lipzen A."/>
            <person name="Lutzoni F."/>
            <person name="Magnuson J."/>
            <person name="Mondo S."/>
            <person name="Nolan M."/>
            <person name="Ohm R."/>
            <person name="Pangilinan J."/>
            <person name="Park H.-J."/>
            <person name="Ramirez L."/>
            <person name="Alfaro M."/>
            <person name="Sun H."/>
            <person name="Tritt A."/>
            <person name="Yoshinaga Y."/>
            <person name="Zwiers L.-H."/>
            <person name="Turgeon B."/>
            <person name="Goodwin S."/>
            <person name="Spatafora J."/>
            <person name="Crous P."/>
            <person name="Grigoriev I."/>
        </authorList>
    </citation>
    <scope>NUCLEOTIDE SEQUENCE</scope>
    <source>
        <strain evidence="1">CBS 123094</strain>
    </source>
</reference>
<organism evidence="1 2">
    <name type="scientific">Amniculicola lignicola CBS 123094</name>
    <dbReference type="NCBI Taxonomy" id="1392246"/>
    <lineage>
        <taxon>Eukaryota</taxon>
        <taxon>Fungi</taxon>
        <taxon>Dikarya</taxon>
        <taxon>Ascomycota</taxon>
        <taxon>Pezizomycotina</taxon>
        <taxon>Dothideomycetes</taxon>
        <taxon>Pleosporomycetidae</taxon>
        <taxon>Pleosporales</taxon>
        <taxon>Amniculicolaceae</taxon>
        <taxon>Amniculicola</taxon>
    </lineage>
</organism>
<gene>
    <name evidence="1" type="ORF">P154DRAFT_597264</name>
</gene>